<evidence type="ECO:0000313" key="3">
    <source>
        <dbReference type="Proteomes" id="UP000054007"/>
    </source>
</evidence>
<dbReference type="Proteomes" id="UP000054007">
    <property type="component" value="Unassembled WGS sequence"/>
</dbReference>
<feature type="region of interest" description="Disordered" evidence="1">
    <location>
        <begin position="208"/>
        <end position="319"/>
    </location>
</feature>
<evidence type="ECO:0000313" key="2">
    <source>
        <dbReference type="EMBL" id="KIY68658.1"/>
    </source>
</evidence>
<reference evidence="2 3" key="1">
    <citation type="journal article" date="2015" name="Fungal Genet. Biol.">
        <title>Evolution of novel wood decay mechanisms in Agaricales revealed by the genome sequences of Fistulina hepatica and Cylindrobasidium torrendii.</title>
        <authorList>
            <person name="Floudas D."/>
            <person name="Held B.W."/>
            <person name="Riley R."/>
            <person name="Nagy L.G."/>
            <person name="Koehler G."/>
            <person name="Ransdell A.S."/>
            <person name="Younus H."/>
            <person name="Chow J."/>
            <person name="Chiniquy J."/>
            <person name="Lipzen A."/>
            <person name="Tritt A."/>
            <person name="Sun H."/>
            <person name="Haridas S."/>
            <person name="LaButti K."/>
            <person name="Ohm R.A."/>
            <person name="Kues U."/>
            <person name="Blanchette R.A."/>
            <person name="Grigoriev I.V."/>
            <person name="Minto R.E."/>
            <person name="Hibbett D.S."/>
        </authorList>
    </citation>
    <scope>NUCLEOTIDE SEQUENCE [LARGE SCALE GENOMIC DNA]</scope>
    <source>
        <strain evidence="2 3">FP15055 ss-10</strain>
    </source>
</reference>
<dbReference type="AlphaFoldDB" id="A0A0D7BDR5"/>
<name>A0A0D7BDR5_9AGAR</name>
<keyword evidence="3" id="KW-1185">Reference proteome</keyword>
<sequence>MTQFLSTLTVTTTMADFYYEDCISLTRRFGTPQNFRMIDSHHTLAIRTQEGAMGMDIGEMKQRLDHPSNVLHVFPTSEFFHADLAFRPPHHILQRLLELYKYNDRCHFSERRRFDELPELRDVTYTLEICPNFKKDIYLKHPVTGNIEVHQHPYGDLPHFRLRTAHPAMVAKHVADHVLEAGRADFDLDIAYTIHAFCNAMKWPRQAQSAQDSLHGSTIPPSPKRTAPQDTNDHDLPVKRSRKSVAALTRPAPMDCPSHVPIPHTRKRKTSPEADSAMPSPAKRVRGTRAIGVDPRLPSVAGDKEMRVGPPCKRQRPPRVAKTLAVARMAMVH</sequence>
<organism evidence="2 3">
    <name type="scientific">Cylindrobasidium torrendii FP15055 ss-10</name>
    <dbReference type="NCBI Taxonomy" id="1314674"/>
    <lineage>
        <taxon>Eukaryota</taxon>
        <taxon>Fungi</taxon>
        <taxon>Dikarya</taxon>
        <taxon>Basidiomycota</taxon>
        <taxon>Agaricomycotina</taxon>
        <taxon>Agaricomycetes</taxon>
        <taxon>Agaricomycetidae</taxon>
        <taxon>Agaricales</taxon>
        <taxon>Marasmiineae</taxon>
        <taxon>Physalacriaceae</taxon>
        <taxon>Cylindrobasidium</taxon>
    </lineage>
</organism>
<evidence type="ECO:0000256" key="1">
    <source>
        <dbReference type="SAM" id="MobiDB-lite"/>
    </source>
</evidence>
<dbReference type="EMBL" id="KN880498">
    <property type="protein sequence ID" value="KIY68658.1"/>
    <property type="molecule type" value="Genomic_DNA"/>
</dbReference>
<accession>A0A0D7BDR5</accession>
<protein>
    <submittedName>
        <fullName evidence="2">Uncharacterized protein</fullName>
    </submittedName>
</protein>
<gene>
    <name evidence="2" type="ORF">CYLTODRAFT_489576</name>
</gene>
<dbReference type="OrthoDB" id="2962802at2759"/>
<proteinExistence type="predicted"/>